<gene>
    <name evidence="4" type="primary">LOC111104764</name>
</gene>
<dbReference type="KEGG" id="cvn:111104764"/>
<name>A0A8B8ATS0_CRAVI</name>
<feature type="compositionally biased region" description="Basic residues" evidence="1">
    <location>
        <begin position="35"/>
        <end position="45"/>
    </location>
</feature>
<dbReference type="Proteomes" id="UP000694844">
    <property type="component" value="Chromosome 7"/>
</dbReference>
<dbReference type="OrthoDB" id="6161193at2759"/>
<dbReference type="RefSeq" id="XP_022294585.1">
    <property type="nucleotide sequence ID" value="XM_022438877.1"/>
</dbReference>
<keyword evidence="2" id="KW-0732">Signal</keyword>
<organism evidence="3 4">
    <name type="scientific">Crassostrea virginica</name>
    <name type="common">Eastern oyster</name>
    <dbReference type="NCBI Taxonomy" id="6565"/>
    <lineage>
        <taxon>Eukaryota</taxon>
        <taxon>Metazoa</taxon>
        <taxon>Spiralia</taxon>
        <taxon>Lophotrochozoa</taxon>
        <taxon>Mollusca</taxon>
        <taxon>Bivalvia</taxon>
        <taxon>Autobranchia</taxon>
        <taxon>Pteriomorphia</taxon>
        <taxon>Ostreida</taxon>
        <taxon>Ostreoidea</taxon>
        <taxon>Ostreidae</taxon>
        <taxon>Crassostrea</taxon>
    </lineage>
</organism>
<evidence type="ECO:0000256" key="1">
    <source>
        <dbReference type="SAM" id="MobiDB-lite"/>
    </source>
</evidence>
<sequence length="139" mass="15604">MTMGITRVLLLFLLSCNLGEVATSTGAATTTTTTGHHHHHVHHTRPTREPAEGGSMYFQYDHFCHLLAFKDDAKSCYIYWVSPEERPLVHSESGFFQIQTQIITMAINASVTYSRDDLSVRSSVLTTFCPSGYSLYKLN</sequence>
<proteinExistence type="predicted"/>
<feature type="region of interest" description="Disordered" evidence="1">
    <location>
        <begin position="29"/>
        <end position="50"/>
    </location>
</feature>
<dbReference type="AlphaFoldDB" id="A0A8B8ATS0"/>
<accession>A0A8B8ATS0</accession>
<feature type="signal peptide" evidence="2">
    <location>
        <begin position="1"/>
        <end position="23"/>
    </location>
</feature>
<reference evidence="4" key="1">
    <citation type="submission" date="2025-08" db="UniProtKB">
        <authorList>
            <consortium name="RefSeq"/>
        </authorList>
    </citation>
    <scope>IDENTIFICATION</scope>
    <source>
        <tissue evidence="4">Whole sample</tissue>
    </source>
</reference>
<protein>
    <submittedName>
        <fullName evidence="4">Uncharacterized protein LOC111104764</fullName>
    </submittedName>
</protein>
<evidence type="ECO:0000313" key="3">
    <source>
        <dbReference type="Proteomes" id="UP000694844"/>
    </source>
</evidence>
<keyword evidence="3" id="KW-1185">Reference proteome</keyword>
<evidence type="ECO:0000256" key="2">
    <source>
        <dbReference type="SAM" id="SignalP"/>
    </source>
</evidence>
<evidence type="ECO:0000313" key="4">
    <source>
        <dbReference type="RefSeq" id="XP_022294585.1"/>
    </source>
</evidence>
<feature type="chain" id="PRO_5034033569" evidence="2">
    <location>
        <begin position="24"/>
        <end position="139"/>
    </location>
</feature>
<dbReference type="GeneID" id="111104764"/>